<dbReference type="SMART" id="SM00862">
    <property type="entry name" value="Trans_reg_C"/>
    <property type="match status" value="1"/>
</dbReference>
<keyword evidence="3" id="KW-0805">Transcription regulation</keyword>
<evidence type="ECO:0000259" key="9">
    <source>
        <dbReference type="PROSITE" id="PS51755"/>
    </source>
</evidence>
<dbReference type="PROSITE" id="PS50110">
    <property type="entry name" value="RESPONSE_REGULATORY"/>
    <property type="match status" value="1"/>
</dbReference>
<dbReference type="InterPro" id="IPR001789">
    <property type="entry name" value="Sig_transdc_resp-reg_receiver"/>
</dbReference>
<keyword evidence="1 6" id="KW-0597">Phosphoprotein</keyword>
<dbReference type="Pfam" id="PF00486">
    <property type="entry name" value="Trans_reg_C"/>
    <property type="match status" value="1"/>
</dbReference>
<evidence type="ECO:0000313" key="10">
    <source>
        <dbReference type="EMBL" id="QUD90990.1"/>
    </source>
</evidence>
<dbReference type="CDD" id="cd19935">
    <property type="entry name" value="REC_OmpR_CusR-like"/>
    <property type="match status" value="1"/>
</dbReference>
<dbReference type="RefSeq" id="WP_211941036.1">
    <property type="nucleotide sequence ID" value="NZ_CP073079.1"/>
</dbReference>
<gene>
    <name evidence="10" type="ORF">KCG34_25495</name>
</gene>
<evidence type="ECO:0000256" key="7">
    <source>
        <dbReference type="PROSITE-ProRule" id="PRU01091"/>
    </source>
</evidence>
<protein>
    <submittedName>
        <fullName evidence="10">Heavy metal response regulator transcription factor</fullName>
    </submittedName>
</protein>
<dbReference type="InterPro" id="IPR036388">
    <property type="entry name" value="WH-like_DNA-bd_sf"/>
</dbReference>
<keyword evidence="4 7" id="KW-0238">DNA-binding</keyword>
<evidence type="ECO:0000256" key="3">
    <source>
        <dbReference type="ARBA" id="ARBA00023015"/>
    </source>
</evidence>
<dbReference type="SMART" id="SM00448">
    <property type="entry name" value="REC"/>
    <property type="match status" value="1"/>
</dbReference>
<dbReference type="GO" id="GO:0005829">
    <property type="term" value="C:cytosol"/>
    <property type="evidence" value="ECO:0007669"/>
    <property type="project" value="TreeGrafter"/>
</dbReference>
<evidence type="ECO:0000256" key="6">
    <source>
        <dbReference type="PROSITE-ProRule" id="PRU00169"/>
    </source>
</evidence>
<dbReference type="GO" id="GO:0032993">
    <property type="term" value="C:protein-DNA complex"/>
    <property type="evidence" value="ECO:0007669"/>
    <property type="project" value="TreeGrafter"/>
</dbReference>
<dbReference type="InterPro" id="IPR006291">
    <property type="entry name" value="CusR-like"/>
</dbReference>
<dbReference type="AlphaFoldDB" id="A0A975IXL1"/>
<feature type="domain" description="OmpR/PhoB-type" evidence="9">
    <location>
        <begin position="124"/>
        <end position="222"/>
    </location>
</feature>
<dbReference type="Pfam" id="PF00072">
    <property type="entry name" value="Response_reg"/>
    <property type="match status" value="1"/>
</dbReference>
<dbReference type="Gene3D" id="3.40.50.2300">
    <property type="match status" value="1"/>
</dbReference>
<dbReference type="EMBL" id="CP073079">
    <property type="protein sequence ID" value="QUD90990.1"/>
    <property type="molecule type" value="Genomic_DNA"/>
</dbReference>
<dbReference type="PANTHER" id="PTHR48111">
    <property type="entry name" value="REGULATOR OF RPOS"/>
    <property type="match status" value="1"/>
</dbReference>
<proteinExistence type="predicted"/>
<dbReference type="Proteomes" id="UP000676409">
    <property type="component" value="Plasmid unnamed"/>
</dbReference>
<dbReference type="InterPro" id="IPR001867">
    <property type="entry name" value="OmpR/PhoB-type_DNA-bd"/>
</dbReference>
<name>A0A975IXL1_9CAUL</name>
<evidence type="ECO:0000256" key="5">
    <source>
        <dbReference type="ARBA" id="ARBA00023163"/>
    </source>
</evidence>
<feature type="modified residue" description="4-aspartylphosphate" evidence="6">
    <location>
        <position position="51"/>
    </location>
</feature>
<sequence>MKILIIEDEAKTAAYIKQGLTENGFVVDVTADGDDGAHLATSGFYDLIILDVMLPGRDGWSIMTELRQRGLETPVLFVTARDAVDDQVRGLDLGADDYLVKPFAFSVLLARIRTILRRGGGRSASVLRVADLELDLIRHRATRAGKLLDLTPKEFTLLSLLMRRMGEAVSRTLIAEQVWDINFESESNVVDVHVRRLRLKVDDPFGQRLIHTIRGVGYVLEERP</sequence>
<evidence type="ECO:0000256" key="4">
    <source>
        <dbReference type="ARBA" id="ARBA00023125"/>
    </source>
</evidence>
<reference evidence="10" key="1">
    <citation type="submission" date="2021-04" db="EMBL/GenBank/DDBJ databases">
        <title>The complete genome sequence of Caulobacter sp. S6.</title>
        <authorList>
            <person name="Tang Y."/>
            <person name="Ouyang W."/>
            <person name="Liu Q."/>
            <person name="Huang B."/>
            <person name="Guo Z."/>
            <person name="Lei P."/>
        </authorList>
    </citation>
    <scope>NUCLEOTIDE SEQUENCE</scope>
    <source>
        <strain evidence="10">S6</strain>
        <plasmid evidence="10">unnamed</plasmid>
    </source>
</reference>
<dbReference type="NCBIfam" id="TIGR01387">
    <property type="entry name" value="cztR_silR_copR"/>
    <property type="match status" value="1"/>
</dbReference>
<evidence type="ECO:0000259" key="8">
    <source>
        <dbReference type="PROSITE" id="PS50110"/>
    </source>
</evidence>
<dbReference type="KEGG" id="caul:KCG34_25495"/>
<evidence type="ECO:0000256" key="2">
    <source>
        <dbReference type="ARBA" id="ARBA00023012"/>
    </source>
</evidence>
<dbReference type="FunFam" id="1.10.10.10:FF:000005">
    <property type="entry name" value="Two-component system response regulator"/>
    <property type="match status" value="1"/>
</dbReference>
<dbReference type="GO" id="GO:0000976">
    <property type="term" value="F:transcription cis-regulatory region binding"/>
    <property type="evidence" value="ECO:0007669"/>
    <property type="project" value="TreeGrafter"/>
</dbReference>
<dbReference type="SUPFAM" id="SSF46894">
    <property type="entry name" value="C-terminal effector domain of the bipartite response regulators"/>
    <property type="match status" value="1"/>
</dbReference>
<evidence type="ECO:0000256" key="1">
    <source>
        <dbReference type="ARBA" id="ARBA00022553"/>
    </source>
</evidence>
<dbReference type="Gene3D" id="1.10.10.10">
    <property type="entry name" value="Winged helix-like DNA-binding domain superfamily/Winged helix DNA-binding domain"/>
    <property type="match status" value="1"/>
</dbReference>
<dbReference type="FunFam" id="3.40.50.2300:FF:000001">
    <property type="entry name" value="DNA-binding response regulator PhoB"/>
    <property type="match status" value="1"/>
</dbReference>
<dbReference type="InterPro" id="IPR011006">
    <property type="entry name" value="CheY-like_superfamily"/>
</dbReference>
<feature type="DNA-binding region" description="OmpR/PhoB-type" evidence="7">
    <location>
        <begin position="124"/>
        <end position="222"/>
    </location>
</feature>
<dbReference type="GO" id="GO:0006355">
    <property type="term" value="P:regulation of DNA-templated transcription"/>
    <property type="evidence" value="ECO:0007669"/>
    <property type="project" value="InterPro"/>
</dbReference>
<keyword evidence="2" id="KW-0902">Two-component regulatory system</keyword>
<dbReference type="PROSITE" id="PS51755">
    <property type="entry name" value="OMPR_PHOB"/>
    <property type="match status" value="1"/>
</dbReference>
<organism evidence="10 11">
    <name type="scientific">Phenylobacterium montanum</name>
    <dbReference type="NCBI Taxonomy" id="2823693"/>
    <lineage>
        <taxon>Bacteria</taxon>
        <taxon>Pseudomonadati</taxon>
        <taxon>Pseudomonadota</taxon>
        <taxon>Alphaproteobacteria</taxon>
        <taxon>Caulobacterales</taxon>
        <taxon>Caulobacteraceae</taxon>
        <taxon>Phenylobacterium</taxon>
    </lineage>
</organism>
<dbReference type="GO" id="GO:0000156">
    <property type="term" value="F:phosphorelay response regulator activity"/>
    <property type="evidence" value="ECO:0007669"/>
    <property type="project" value="TreeGrafter"/>
</dbReference>
<dbReference type="Gene3D" id="6.10.250.690">
    <property type="match status" value="1"/>
</dbReference>
<keyword evidence="5" id="KW-0804">Transcription</keyword>
<accession>A0A975IXL1</accession>
<geneLocation type="plasmid" evidence="10 11">
    <name>unnamed</name>
</geneLocation>
<keyword evidence="10" id="KW-0614">Plasmid</keyword>
<dbReference type="PANTHER" id="PTHR48111:SF76">
    <property type="entry name" value="TWO-COMPONENT RESPONSE REGULATOR"/>
    <property type="match status" value="1"/>
</dbReference>
<feature type="domain" description="Response regulatory" evidence="8">
    <location>
        <begin position="2"/>
        <end position="116"/>
    </location>
</feature>
<evidence type="ECO:0000313" key="11">
    <source>
        <dbReference type="Proteomes" id="UP000676409"/>
    </source>
</evidence>
<dbReference type="InterPro" id="IPR039420">
    <property type="entry name" value="WalR-like"/>
</dbReference>
<keyword evidence="11" id="KW-1185">Reference proteome</keyword>
<dbReference type="CDD" id="cd00383">
    <property type="entry name" value="trans_reg_C"/>
    <property type="match status" value="1"/>
</dbReference>
<dbReference type="InterPro" id="IPR016032">
    <property type="entry name" value="Sig_transdc_resp-reg_C-effctor"/>
</dbReference>
<dbReference type="SUPFAM" id="SSF52172">
    <property type="entry name" value="CheY-like"/>
    <property type="match status" value="1"/>
</dbReference>